<reference evidence="3 4" key="1">
    <citation type="submission" date="2019-12" db="EMBL/GenBank/DDBJ databases">
        <authorList>
            <person name="Ayuk M.A."/>
            <person name="Robinson C.J."/>
            <person name="Anderson W.A."/>
            <person name="Ullah H."/>
            <person name="Gugssa A."/>
            <person name="Somiranjan G."/>
            <person name="Allen A."/>
            <person name="Lourds M.F."/>
            <person name="Quagraine B.K."/>
            <person name="Smith M."/>
            <person name="Moore M."/>
            <person name="Oliver J."/>
            <person name="Irabor E."/>
            <person name="Roy S.D."/>
            <person name="Bassey G."/>
            <person name="Louis B.N."/>
            <person name="Adu D."/>
            <person name="Akhimien C.E."/>
            <person name="Annor K."/>
            <person name="Archibald A."/>
            <person name="Ashagre K.C."/>
            <person name="Baity M.R."/>
            <person name="Barnes K.J."/>
            <person name="Barrios L.E."/>
            <person name="Black A.C."/>
            <person name="Bowen'Kauth M.S."/>
            <person name="Bowman K.N."/>
            <person name="Breaux D.L."/>
            <person name="Brooks J.A."/>
            <person name="Bwayili H.A."/>
            <person name="Caine T."/>
            <person name="Williams A.Y."/>
            <person name="Norris L.J."/>
            <person name="Nwozo E.O."/>
            <person name="Prosper P.L."/>
            <person name="Rankin N.A."/>
            <person name="Richardson K.M."/>
            <person name="Robinson D.M."/>
            <person name="Salters D.J."/>
            <person name="Savage M.A."/>
            <person name="Solomon S.M."/>
            <person name="Williams L.R."/>
            <person name="Curtis N."/>
            <person name="Garlena R.A."/>
            <person name="Russell D.A."/>
            <person name="Pope W.H."/>
            <person name="Jacobs-Sera D."/>
            <person name="Hatfull G.F."/>
        </authorList>
    </citation>
    <scope>NUCLEOTIDE SEQUENCE [LARGE SCALE GENOMIC DNA]</scope>
</reference>
<gene>
    <name evidence="3" type="primary">104</name>
    <name evidence="3" type="ORF">SEA_ONYINYE_104</name>
</gene>
<dbReference type="EMBL" id="MN813687">
    <property type="protein sequence ID" value="QHB37507.1"/>
    <property type="molecule type" value="Genomic_DNA"/>
</dbReference>
<name>A0A6B9L6Z4_9CAUD</name>
<dbReference type="KEGG" id="vg:77924898"/>
<keyword evidence="4" id="KW-1185">Reference proteome</keyword>
<evidence type="ECO:0000313" key="3">
    <source>
        <dbReference type="EMBL" id="QHB37507.1"/>
    </source>
</evidence>
<feature type="coiled-coil region" evidence="1">
    <location>
        <begin position="5"/>
        <end position="60"/>
    </location>
</feature>
<feature type="region of interest" description="Disordered" evidence="2">
    <location>
        <begin position="85"/>
        <end position="123"/>
    </location>
</feature>
<dbReference type="RefSeq" id="YP_010649353.1">
    <property type="nucleotide sequence ID" value="NC_070765.1"/>
</dbReference>
<organism evidence="3 4">
    <name type="scientific">Mycobacterium phage Onyinye</name>
    <dbReference type="NCBI Taxonomy" id="2686235"/>
    <lineage>
        <taxon>Viruses</taxon>
        <taxon>Duplodnaviria</taxon>
        <taxon>Heunggongvirae</taxon>
        <taxon>Uroviricota</taxon>
        <taxon>Caudoviricetes</taxon>
        <taxon>Onyinyevirus</taxon>
        <taxon>Onyinyevirus onyinye</taxon>
    </lineage>
</organism>
<proteinExistence type="predicted"/>
<accession>A0A6B9L6Z4</accession>
<evidence type="ECO:0000256" key="2">
    <source>
        <dbReference type="SAM" id="MobiDB-lite"/>
    </source>
</evidence>
<dbReference type="Proteomes" id="UP000463915">
    <property type="component" value="Segment"/>
</dbReference>
<keyword evidence="1" id="KW-0175">Coiled coil</keyword>
<evidence type="ECO:0000313" key="4">
    <source>
        <dbReference type="Proteomes" id="UP000463915"/>
    </source>
</evidence>
<protein>
    <submittedName>
        <fullName evidence="3">Uncharacterized protein</fullName>
    </submittedName>
</protein>
<sequence length="123" mass="13514">MIDRNEALDDIIVSLQDRAENIRKQVSTNNEKARSIAASLRELEVANSQHAENLKRIKRSIEVLQDPPKGSPEDYRYGETAIACERSKPGPTLPKSYGPVSGYDTKEQGSALGYTGEGSASYD</sequence>
<evidence type="ECO:0000256" key="1">
    <source>
        <dbReference type="SAM" id="Coils"/>
    </source>
</evidence>
<dbReference type="GeneID" id="77924898"/>